<evidence type="ECO:0000256" key="1">
    <source>
        <dbReference type="SAM" id="MobiDB-lite"/>
    </source>
</evidence>
<gene>
    <name evidence="2" type="ordered locus">Kfla_1559</name>
</gene>
<dbReference type="KEGG" id="kfl:Kfla_1559"/>
<proteinExistence type="predicted"/>
<dbReference type="EMBL" id="CP001736">
    <property type="protein sequence ID" value="ADB30656.1"/>
    <property type="molecule type" value="Genomic_DNA"/>
</dbReference>
<dbReference type="AlphaFoldDB" id="D2PLM7"/>
<name>D2PLM7_KRIFD</name>
<evidence type="ECO:0000313" key="2">
    <source>
        <dbReference type="EMBL" id="ADB30656.1"/>
    </source>
</evidence>
<dbReference type="HOGENOM" id="CLU_512668_0_0_11"/>
<keyword evidence="3" id="KW-1185">Reference proteome</keyword>
<protein>
    <recommendedName>
        <fullName evidence="4">Peptidase S8 and S53 subtilisin kexin sedolisin</fullName>
    </recommendedName>
</protein>
<evidence type="ECO:0000313" key="3">
    <source>
        <dbReference type="Proteomes" id="UP000007967"/>
    </source>
</evidence>
<organism evidence="2 3">
    <name type="scientific">Kribbella flavida (strain DSM 17836 / JCM 10339 / NBRC 14399)</name>
    <dbReference type="NCBI Taxonomy" id="479435"/>
    <lineage>
        <taxon>Bacteria</taxon>
        <taxon>Bacillati</taxon>
        <taxon>Actinomycetota</taxon>
        <taxon>Actinomycetes</taxon>
        <taxon>Propionibacteriales</taxon>
        <taxon>Kribbellaceae</taxon>
        <taxon>Kribbella</taxon>
    </lineage>
</organism>
<dbReference type="eggNOG" id="COG1404">
    <property type="taxonomic scope" value="Bacteria"/>
</dbReference>
<evidence type="ECO:0008006" key="4">
    <source>
        <dbReference type="Google" id="ProtNLM"/>
    </source>
</evidence>
<dbReference type="Proteomes" id="UP000007967">
    <property type="component" value="Chromosome"/>
</dbReference>
<feature type="region of interest" description="Disordered" evidence="1">
    <location>
        <begin position="1"/>
        <end position="31"/>
    </location>
</feature>
<feature type="compositionally biased region" description="Polar residues" evidence="1">
    <location>
        <begin position="13"/>
        <end position="25"/>
    </location>
</feature>
<accession>D2PLM7</accession>
<dbReference type="STRING" id="479435.Kfla_1559"/>
<reference evidence="2 3" key="2">
    <citation type="journal article" date="2010" name="Stand. Genomic Sci.">
        <title>Complete genome sequence of Kribbella flavida type strain (IFO 14399).</title>
        <authorList>
            <person name="Pukall R."/>
            <person name="Lapidus A."/>
            <person name="Glavina Del Rio T."/>
            <person name="Copeland A."/>
            <person name="Tice H."/>
            <person name="Cheng J.-F."/>
            <person name="Lucas S."/>
            <person name="Chen F."/>
            <person name="Nolan M."/>
            <person name="LaButti K."/>
            <person name="Pati A."/>
            <person name="Ivanova N."/>
            <person name="Mavrommatis K."/>
            <person name="Mikhailova N."/>
            <person name="Pitluck S."/>
            <person name="Bruce D."/>
            <person name="Goodwin L."/>
            <person name="Land M."/>
            <person name="Hauser L."/>
            <person name="Chang Y.-J."/>
            <person name="Jeffries C.D."/>
            <person name="Chen A."/>
            <person name="Palaniappan K."/>
            <person name="Chain P."/>
            <person name="Rohde M."/>
            <person name="Goeker M."/>
            <person name="Bristow J."/>
            <person name="Eisen J.A."/>
            <person name="Markowitz V."/>
            <person name="Hugenholtz P."/>
            <person name="Kyrpides N.C."/>
            <person name="Klenk H.-P."/>
            <person name="Brettin T."/>
        </authorList>
    </citation>
    <scope>NUCLEOTIDE SEQUENCE [LARGE SCALE GENOMIC DNA]</scope>
    <source>
        <strain evidence="3">DSM 17836 / JCM 10339 / NBRC 14399</strain>
    </source>
</reference>
<sequence length="531" mass="55812">MLPGKAAKLDPTAPTQSPATISQRSRGTRTAAGTAKLTLRHLDRTGALAPGAQTALASLDGSVNTPIEVGTGEVSVELPVGRYVVVSLQRTGESTTLLVQPLLDLTADTTATLDARRAEPLDVTVDDPTVASAASALYFARRMDDGTTIQFDLYAGPVDQLLAGHVGPAVPAAELTSSLVSYWAVPGPAGDFANSPVSYNTLDTVREGEFFTGHQRLVRKAEMAALVSRLSTTAPGLSLNKSVTVLAPGMFGAWGRGLPRTGPGTVTEYVEAGAELFGNFQERTAGPDSQLVTALDWPASRTFEAGRSYDFSWNQAVLGPRVREGSATRYGDVLGTGIVMYNDAAGNAGWGVDDAVATRLYRDGKLIAESGRPGDIGRGVEMGPGPATFRLEGEIDRPDATRRSTTIKAAWTFRSDTASESGEALPLWSVQFQPEVDQTNVATATRVTKLPLTVTSQPGAKVGRMKLPEVELSGDGGKTWRRVGVVATGGDNYLAVGATPLPAKTISLRVKAADSHGNTLEQTITDAYGLR</sequence>
<reference evidence="3" key="1">
    <citation type="submission" date="2009-09" db="EMBL/GenBank/DDBJ databases">
        <title>The complete genome of Kribbella flavida DSM 17836.</title>
        <authorList>
            <consortium name="US DOE Joint Genome Institute (JGI-PGF)"/>
            <person name="Lucas S."/>
            <person name="Copeland A."/>
            <person name="Lapidus A."/>
            <person name="Glavina del Rio T."/>
            <person name="Dalin E."/>
            <person name="Tice H."/>
            <person name="Bruce D."/>
            <person name="Goodwin L."/>
            <person name="Pitluck S."/>
            <person name="Kyrpides N."/>
            <person name="Mavromatis K."/>
            <person name="Ivanova N."/>
            <person name="Saunders E."/>
            <person name="Brettin T."/>
            <person name="Detter J.C."/>
            <person name="Han C."/>
            <person name="Larimer F."/>
            <person name="Land M."/>
            <person name="Hauser L."/>
            <person name="Markowitz V."/>
            <person name="Cheng J.-F."/>
            <person name="Hugenholtz P."/>
            <person name="Woyke T."/>
            <person name="Wu D."/>
            <person name="Pukall R."/>
            <person name="Klenk H.-P."/>
            <person name="Eisen J.A."/>
        </authorList>
    </citation>
    <scope>NUCLEOTIDE SEQUENCE [LARGE SCALE GENOMIC DNA]</scope>
    <source>
        <strain evidence="3">DSM 17836 / JCM 10339 / NBRC 14399</strain>
    </source>
</reference>